<organism evidence="1 2">
    <name type="scientific">Methanolapillus africanus</name>
    <dbReference type="NCBI Taxonomy" id="3028297"/>
    <lineage>
        <taxon>Archaea</taxon>
        <taxon>Methanobacteriati</taxon>
        <taxon>Methanobacteriota</taxon>
        <taxon>Stenosarchaea group</taxon>
        <taxon>Methanomicrobia</taxon>
        <taxon>Methanosarcinales</taxon>
        <taxon>Methanosarcinaceae</taxon>
        <taxon>Methanolapillus</taxon>
    </lineage>
</organism>
<evidence type="ECO:0000313" key="1">
    <source>
        <dbReference type="EMBL" id="MDV0446698.1"/>
    </source>
</evidence>
<gene>
    <name evidence="1" type="ORF">MsAg5_05480</name>
</gene>
<evidence type="ECO:0000313" key="2">
    <source>
        <dbReference type="Proteomes" id="UP001271789"/>
    </source>
</evidence>
<proteinExistence type="predicted"/>
<protein>
    <submittedName>
        <fullName evidence="1">Uncharacterized protein</fullName>
    </submittedName>
</protein>
<dbReference type="AlphaFoldDB" id="A0AAE4MJC8"/>
<accession>A0AAE4MJC8</accession>
<sequence length="101" mass="11707">MLGTEGEKRTRKDLYCQKQKVKNRLGKTCIVRNSRYNLKSKNSELQVQTANTLAINTICCKLMYLAYGIPQNTDAKRLILREGLLDIYNKQNQTFNLKTFS</sequence>
<keyword evidence="2" id="KW-1185">Reference proteome</keyword>
<name>A0AAE4MJC8_9EURY</name>
<dbReference type="Proteomes" id="UP001271789">
    <property type="component" value="Unassembled WGS sequence"/>
</dbReference>
<comment type="caution">
    <text evidence="1">The sequence shown here is derived from an EMBL/GenBank/DDBJ whole genome shotgun (WGS) entry which is preliminary data.</text>
</comment>
<dbReference type="EMBL" id="JAWDKD010000009">
    <property type="protein sequence ID" value="MDV0446698.1"/>
    <property type="molecule type" value="Genomic_DNA"/>
</dbReference>
<reference evidence="1" key="1">
    <citation type="submission" date="2023-06" db="EMBL/GenBank/DDBJ databases">
        <title>Genome sequence of Methanosarcinaceae archaeon Ag5.</title>
        <authorList>
            <person name="Protasov E."/>
            <person name="Platt K."/>
            <person name="Poehlein A."/>
            <person name="Daniel R."/>
            <person name="Brune A."/>
        </authorList>
    </citation>
    <scope>NUCLEOTIDE SEQUENCE</scope>
    <source>
        <strain evidence="1">Ag5</strain>
    </source>
</reference>